<evidence type="ECO:0000313" key="5">
    <source>
        <dbReference type="EMBL" id="KDR08803.1"/>
    </source>
</evidence>
<proteinExistence type="predicted"/>
<evidence type="ECO:0000256" key="3">
    <source>
        <dbReference type="ARBA" id="ARBA00023203"/>
    </source>
</evidence>
<protein>
    <submittedName>
        <fullName evidence="5">Kelch-like protein 10</fullName>
    </submittedName>
</protein>
<dbReference type="SUPFAM" id="SSF117281">
    <property type="entry name" value="Kelch motif"/>
    <property type="match status" value="1"/>
</dbReference>
<gene>
    <name evidence="5" type="ORF">L798_01564</name>
</gene>
<dbReference type="InterPro" id="IPR011333">
    <property type="entry name" value="SKP1/BTB/POZ_sf"/>
</dbReference>
<feature type="domain" description="BACK" evidence="4">
    <location>
        <begin position="78"/>
        <end position="181"/>
    </location>
</feature>
<keyword evidence="6" id="KW-1185">Reference proteome</keyword>
<evidence type="ECO:0000256" key="1">
    <source>
        <dbReference type="ARBA" id="ARBA00022441"/>
    </source>
</evidence>
<dbReference type="InterPro" id="IPR011705">
    <property type="entry name" value="BACK"/>
</dbReference>
<dbReference type="eggNOG" id="KOG4441">
    <property type="taxonomic scope" value="Eukaryota"/>
</dbReference>
<dbReference type="InterPro" id="IPR006652">
    <property type="entry name" value="Kelch_1"/>
</dbReference>
<dbReference type="GO" id="GO:0003779">
    <property type="term" value="F:actin binding"/>
    <property type="evidence" value="ECO:0007669"/>
    <property type="project" value="UniProtKB-KW"/>
</dbReference>
<dbReference type="AlphaFoldDB" id="A0A067QTE8"/>
<dbReference type="Proteomes" id="UP000027135">
    <property type="component" value="Unassembled WGS sequence"/>
</dbReference>
<dbReference type="PANTHER" id="PTHR24412">
    <property type="entry name" value="KELCH PROTEIN"/>
    <property type="match status" value="1"/>
</dbReference>
<dbReference type="Gene3D" id="2.120.10.80">
    <property type="entry name" value="Kelch-type beta propeller"/>
    <property type="match status" value="1"/>
</dbReference>
<keyword evidence="1" id="KW-0880">Kelch repeat</keyword>
<evidence type="ECO:0000256" key="2">
    <source>
        <dbReference type="ARBA" id="ARBA00022737"/>
    </source>
</evidence>
<dbReference type="FunCoup" id="A0A067QTE8">
    <property type="interactions" value="12"/>
</dbReference>
<evidence type="ECO:0000313" key="6">
    <source>
        <dbReference type="Proteomes" id="UP000027135"/>
    </source>
</evidence>
<dbReference type="STRING" id="136037.A0A067QTE8"/>
<dbReference type="Pfam" id="PF01344">
    <property type="entry name" value="Kelch_1"/>
    <property type="match status" value="2"/>
</dbReference>
<accession>A0A067QTE8</accession>
<dbReference type="InParanoid" id="A0A067QTE8"/>
<organism evidence="5 6">
    <name type="scientific">Zootermopsis nevadensis</name>
    <name type="common">Dampwood termite</name>
    <dbReference type="NCBI Taxonomy" id="136037"/>
    <lineage>
        <taxon>Eukaryota</taxon>
        <taxon>Metazoa</taxon>
        <taxon>Ecdysozoa</taxon>
        <taxon>Arthropoda</taxon>
        <taxon>Hexapoda</taxon>
        <taxon>Insecta</taxon>
        <taxon>Pterygota</taxon>
        <taxon>Neoptera</taxon>
        <taxon>Polyneoptera</taxon>
        <taxon>Dictyoptera</taxon>
        <taxon>Blattodea</taxon>
        <taxon>Blattoidea</taxon>
        <taxon>Termitoidae</taxon>
        <taxon>Termopsidae</taxon>
        <taxon>Zootermopsis</taxon>
    </lineage>
</organism>
<dbReference type="Pfam" id="PF07707">
    <property type="entry name" value="BACK"/>
    <property type="match status" value="1"/>
</dbReference>
<dbReference type="FunFam" id="1.25.40.420:FF:000001">
    <property type="entry name" value="Kelch-like family member 12"/>
    <property type="match status" value="1"/>
</dbReference>
<name>A0A067QTE8_ZOONE</name>
<keyword evidence="3" id="KW-0009">Actin-binding</keyword>
<dbReference type="PANTHER" id="PTHR24412:SF172">
    <property type="entry name" value="KELCH-LIKE PROTEIN 10"/>
    <property type="match status" value="1"/>
</dbReference>
<dbReference type="SMART" id="SM00612">
    <property type="entry name" value="Kelch"/>
    <property type="match status" value="3"/>
</dbReference>
<dbReference type="Gene3D" id="3.30.710.10">
    <property type="entry name" value="Potassium Channel Kv1.1, Chain A"/>
    <property type="match status" value="1"/>
</dbReference>
<reference evidence="5 6" key="1">
    <citation type="journal article" date="2014" name="Nat. Commun.">
        <title>Molecular traces of alternative social organization in a termite genome.</title>
        <authorList>
            <person name="Terrapon N."/>
            <person name="Li C."/>
            <person name="Robertson H.M."/>
            <person name="Ji L."/>
            <person name="Meng X."/>
            <person name="Booth W."/>
            <person name="Chen Z."/>
            <person name="Childers C.P."/>
            <person name="Glastad K.M."/>
            <person name="Gokhale K."/>
            <person name="Gowin J."/>
            <person name="Gronenberg W."/>
            <person name="Hermansen R.A."/>
            <person name="Hu H."/>
            <person name="Hunt B.G."/>
            <person name="Huylmans A.K."/>
            <person name="Khalil S.M."/>
            <person name="Mitchell R.D."/>
            <person name="Munoz-Torres M.C."/>
            <person name="Mustard J.A."/>
            <person name="Pan H."/>
            <person name="Reese J.T."/>
            <person name="Scharf M.E."/>
            <person name="Sun F."/>
            <person name="Vogel H."/>
            <person name="Xiao J."/>
            <person name="Yang W."/>
            <person name="Yang Z."/>
            <person name="Yang Z."/>
            <person name="Zhou J."/>
            <person name="Zhu J."/>
            <person name="Brent C.S."/>
            <person name="Elsik C.G."/>
            <person name="Goodisman M.A."/>
            <person name="Liberles D.A."/>
            <person name="Roe R.M."/>
            <person name="Vargo E.L."/>
            <person name="Vilcinskas A."/>
            <person name="Wang J."/>
            <person name="Bornberg-Bauer E."/>
            <person name="Korb J."/>
            <person name="Zhang G."/>
            <person name="Liebig J."/>
        </authorList>
    </citation>
    <scope>NUCLEOTIDE SEQUENCE [LARGE SCALE GENOMIC DNA]</scope>
    <source>
        <tissue evidence="5">Whole organism</tissue>
    </source>
</reference>
<keyword evidence="2" id="KW-0677">Repeat</keyword>
<feature type="non-terminal residue" evidence="5">
    <location>
        <position position="1"/>
    </location>
</feature>
<evidence type="ECO:0000259" key="4">
    <source>
        <dbReference type="SMART" id="SM00875"/>
    </source>
</evidence>
<dbReference type="InterPro" id="IPR000210">
    <property type="entry name" value="BTB/POZ_dom"/>
</dbReference>
<dbReference type="InterPro" id="IPR015915">
    <property type="entry name" value="Kelch-typ_b-propeller"/>
</dbReference>
<dbReference type="OMA" id="CENCIGI"/>
<sequence length="374" mass="42692">LRTLFTTTLHTSEETDILLHGVSSDMMTQILDYVYFRELDIRSDNARQLLVTADYLFIPDLRKLCYDYLKVAMDVYNCIGILSVARSHSCADLEAHARRLVLRHFGELYQQSEELLELDVEELQAIIRSDKLNVKDEKVVWECILRWLNHDPDNRKDQITGLLKCVRLGLFDAKYILKEVLYHPYVKENEECRPVILETLEFLYASQMMTKEYKEIVTPGIARPRIPQDILFAIGGVRDRRVSDVIEAYVARADRWSVVEGVDSIGPRACHGTTVIGFDVYVIGGTDDGFDGLRSCRCFNSFTKTCREVAPMNAPRARLMVAVLRGVVYAMGGYEDHVAQRTAESYDSKTNQWSWIAPMNSKRSNAGVAVRNGT</sequence>
<dbReference type="SMART" id="SM00875">
    <property type="entry name" value="BACK"/>
    <property type="match status" value="1"/>
</dbReference>
<dbReference type="Gene3D" id="1.25.40.420">
    <property type="match status" value="1"/>
</dbReference>
<dbReference type="SUPFAM" id="SSF54695">
    <property type="entry name" value="POZ domain"/>
    <property type="match status" value="1"/>
</dbReference>
<dbReference type="Pfam" id="PF00651">
    <property type="entry name" value="BTB"/>
    <property type="match status" value="1"/>
</dbReference>
<dbReference type="EMBL" id="KK853296">
    <property type="protein sequence ID" value="KDR08803.1"/>
    <property type="molecule type" value="Genomic_DNA"/>
</dbReference>